<gene>
    <name evidence="1" type="primary">WBGene00278149</name>
</gene>
<dbReference type="Proteomes" id="UP000005239">
    <property type="component" value="Unassembled WGS sequence"/>
</dbReference>
<accession>A0A2A6BY79</accession>
<dbReference type="EnsemblMetazoa" id="PPA39780.1">
    <property type="protein sequence ID" value="PPA39780.1"/>
    <property type="gene ID" value="WBGene00278149"/>
</dbReference>
<name>A0A2A6BY79_PRIPA</name>
<evidence type="ECO:0000313" key="1">
    <source>
        <dbReference type="EnsemblMetazoa" id="PPA39780.1"/>
    </source>
</evidence>
<organism evidence="1 2">
    <name type="scientific">Pristionchus pacificus</name>
    <name type="common">Parasitic nematode worm</name>
    <dbReference type="NCBI Taxonomy" id="54126"/>
    <lineage>
        <taxon>Eukaryota</taxon>
        <taxon>Metazoa</taxon>
        <taxon>Ecdysozoa</taxon>
        <taxon>Nematoda</taxon>
        <taxon>Chromadorea</taxon>
        <taxon>Rhabditida</taxon>
        <taxon>Rhabditina</taxon>
        <taxon>Diplogasteromorpha</taxon>
        <taxon>Diplogasteroidea</taxon>
        <taxon>Neodiplogasteridae</taxon>
        <taxon>Pristionchus</taxon>
    </lineage>
</organism>
<proteinExistence type="predicted"/>
<dbReference type="AlphaFoldDB" id="A0A2A6BY79"/>
<accession>A0A8R1YUQ4</accession>
<protein>
    <submittedName>
        <fullName evidence="1">Uncharacterized protein</fullName>
    </submittedName>
</protein>
<keyword evidence="2" id="KW-1185">Reference proteome</keyword>
<reference evidence="2" key="1">
    <citation type="journal article" date="2008" name="Nat. Genet.">
        <title>The Pristionchus pacificus genome provides a unique perspective on nematode lifestyle and parasitism.</title>
        <authorList>
            <person name="Dieterich C."/>
            <person name="Clifton S.W."/>
            <person name="Schuster L.N."/>
            <person name="Chinwalla A."/>
            <person name="Delehaunty K."/>
            <person name="Dinkelacker I."/>
            <person name="Fulton L."/>
            <person name="Fulton R."/>
            <person name="Godfrey J."/>
            <person name="Minx P."/>
            <person name="Mitreva M."/>
            <person name="Roeseler W."/>
            <person name="Tian H."/>
            <person name="Witte H."/>
            <person name="Yang S.P."/>
            <person name="Wilson R.K."/>
            <person name="Sommer R.J."/>
        </authorList>
    </citation>
    <scope>NUCLEOTIDE SEQUENCE [LARGE SCALE GENOMIC DNA]</scope>
    <source>
        <strain evidence="2">PS312</strain>
    </source>
</reference>
<evidence type="ECO:0000313" key="2">
    <source>
        <dbReference type="Proteomes" id="UP000005239"/>
    </source>
</evidence>
<sequence>SLRLAGFDVTKGEGKPLRRHRPLPHASKKDGFPSPPLVVTRCHGERATPVFLPPLFLSPPPIPSMRDSLNKSPSPALLHSLFFLSLLALEVSLDYFVLAKPSCALIVFESPSEGGMPFRVPFSYGPDRDSMG</sequence>
<reference evidence="1" key="2">
    <citation type="submission" date="2022-06" db="UniProtKB">
        <authorList>
            <consortium name="EnsemblMetazoa"/>
        </authorList>
    </citation>
    <scope>IDENTIFICATION</scope>
    <source>
        <strain evidence="1">PS312</strain>
    </source>
</reference>